<dbReference type="Gene3D" id="1.10.472.10">
    <property type="entry name" value="Cyclin-like"/>
    <property type="match status" value="2"/>
</dbReference>
<keyword evidence="3" id="KW-0131">Cell cycle</keyword>
<feature type="domain" description="Cyclin C-terminal" evidence="7">
    <location>
        <begin position="395"/>
        <end position="511"/>
    </location>
</feature>
<name>A0A9N9XDF3_DIABA</name>
<dbReference type="SUPFAM" id="SSF47954">
    <property type="entry name" value="Cyclin-like"/>
    <property type="match status" value="2"/>
</dbReference>
<proteinExistence type="inferred from homology"/>
<organism evidence="8 9">
    <name type="scientific">Diabrotica balteata</name>
    <name type="common">Banded cucumber beetle</name>
    <dbReference type="NCBI Taxonomy" id="107213"/>
    <lineage>
        <taxon>Eukaryota</taxon>
        <taxon>Metazoa</taxon>
        <taxon>Ecdysozoa</taxon>
        <taxon>Arthropoda</taxon>
        <taxon>Hexapoda</taxon>
        <taxon>Insecta</taxon>
        <taxon>Pterygota</taxon>
        <taxon>Neoptera</taxon>
        <taxon>Endopterygota</taxon>
        <taxon>Coleoptera</taxon>
        <taxon>Polyphaga</taxon>
        <taxon>Cucujiformia</taxon>
        <taxon>Chrysomeloidea</taxon>
        <taxon>Chrysomelidae</taxon>
        <taxon>Galerucinae</taxon>
        <taxon>Diabroticina</taxon>
        <taxon>Diabroticites</taxon>
        <taxon>Diabrotica</taxon>
    </lineage>
</organism>
<dbReference type="Pfam" id="PF00134">
    <property type="entry name" value="Cyclin_N"/>
    <property type="match status" value="1"/>
</dbReference>
<dbReference type="CDD" id="cd20510">
    <property type="entry name" value="CYCLIN_CCNB3_rpt2"/>
    <property type="match status" value="1"/>
</dbReference>
<feature type="compositionally biased region" description="Basic and acidic residues" evidence="5">
    <location>
        <begin position="210"/>
        <end position="222"/>
    </location>
</feature>
<feature type="region of interest" description="Disordered" evidence="5">
    <location>
        <begin position="182"/>
        <end position="222"/>
    </location>
</feature>
<dbReference type="InterPro" id="IPR006671">
    <property type="entry name" value="Cyclin_N"/>
</dbReference>
<dbReference type="InterPro" id="IPR036915">
    <property type="entry name" value="Cyclin-like_sf"/>
</dbReference>
<evidence type="ECO:0008006" key="10">
    <source>
        <dbReference type="Google" id="ProtNLM"/>
    </source>
</evidence>
<dbReference type="InterPro" id="IPR039361">
    <property type="entry name" value="Cyclin"/>
</dbReference>
<evidence type="ECO:0000259" key="7">
    <source>
        <dbReference type="SMART" id="SM01332"/>
    </source>
</evidence>
<keyword evidence="2 4" id="KW-0195">Cyclin</keyword>
<evidence type="ECO:0000256" key="4">
    <source>
        <dbReference type="RuleBase" id="RU000383"/>
    </source>
</evidence>
<dbReference type="Pfam" id="PF02984">
    <property type="entry name" value="Cyclin_C"/>
    <property type="match status" value="1"/>
</dbReference>
<keyword evidence="9" id="KW-1185">Reference proteome</keyword>
<evidence type="ECO:0000256" key="5">
    <source>
        <dbReference type="SAM" id="MobiDB-lite"/>
    </source>
</evidence>
<dbReference type="SMART" id="SM00385">
    <property type="entry name" value="CYCLIN"/>
    <property type="match status" value="2"/>
</dbReference>
<reference evidence="8" key="1">
    <citation type="submission" date="2022-01" db="EMBL/GenBank/DDBJ databases">
        <authorList>
            <person name="King R."/>
        </authorList>
    </citation>
    <scope>NUCLEOTIDE SEQUENCE</scope>
</reference>
<dbReference type="EMBL" id="OU898280">
    <property type="protein sequence ID" value="CAG9835012.1"/>
    <property type="molecule type" value="Genomic_DNA"/>
</dbReference>
<feature type="domain" description="Cyclin-like" evidence="6">
    <location>
        <begin position="302"/>
        <end position="386"/>
    </location>
</feature>
<evidence type="ECO:0000256" key="2">
    <source>
        <dbReference type="ARBA" id="ARBA00023127"/>
    </source>
</evidence>
<dbReference type="OrthoDB" id="5590282at2759"/>
<dbReference type="GO" id="GO:0016538">
    <property type="term" value="F:cyclin-dependent protein serine/threonine kinase regulator activity"/>
    <property type="evidence" value="ECO:0007669"/>
    <property type="project" value="InterPro"/>
</dbReference>
<dbReference type="GO" id="GO:0051301">
    <property type="term" value="P:cell division"/>
    <property type="evidence" value="ECO:0007669"/>
    <property type="project" value="UniProtKB-KW"/>
</dbReference>
<feature type="domain" description="Cyclin-like" evidence="6">
    <location>
        <begin position="399"/>
        <end position="480"/>
    </location>
</feature>
<dbReference type="Proteomes" id="UP001153709">
    <property type="component" value="Chromosome 5"/>
</dbReference>
<keyword evidence="1" id="KW-0132">Cell division</keyword>
<evidence type="ECO:0000313" key="8">
    <source>
        <dbReference type="EMBL" id="CAG9835012.1"/>
    </source>
</evidence>
<protein>
    <recommendedName>
        <fullName evidence="10">G2/mitotic-specific cyclin-B3</fullName>
    </recommendedName>
</protein>
<evidence type="ECO:0000259" key="6">
    <source>
        <dbReference type="SMART" id="SM00385"/>
    </source>
</evidence>
<dbReference type="AlphaFoldDB" id="A0A9N9XDF3"/>
<dbReference type="GO" id="GO:0044772">
    <property type="term" value="P:mitotic cell cycle phase transition"/>
    <property type="evidence" value="ECO:0007669"/>
    <property type="project" value="InterPro"/>
</dbReference>
<dbReference type="CDD" id="cd20508">
    <property type="entry name" value="CYCLIN_CCNB3_rpt1"/>
    <property type="match status" value="1"/>
</dbReference>
<evidence type="ECO:0000313" key="9">
    <source>
        <dbReference type="Proteomes" id="UP001153709"/>
    </source>
</evidence>
<sequence>MAPIKSHNSILGNFTLKNRISTRSSAIVQCPVKEMTVSNKDMNRPKRKADCSPSKENKMNKRTAFGERNINTELLKTKTVEVKPKKTISVKKVTAHMKILPSIKTVHKPKQNENLLPPAAPGQKIISTRQSKTVVPNQTAVKPKEVLKENNANINKPGKRLSNEFEKTEDTLYCTALEDGDSSNESTYFSAKKQHNLRSARTSESAETQKGNKENEKMEAEEKSNLTVVAEQMELKLNLGDHEIPENVVNYDKENWNDIFQVSHYAMDIFNYLKEREVLFPVPDYLDRQICLTRWMRSLLVDWMVEIQESFELNHETLYLGVKLVDLYLSKMTVGKETLQLVGAAAMLIASKYDERIPPMLDDFLYICDGAYTKRELIRMEINLFKVIGFDLGIPISYRFLRRYARCAKITMPVLTLARFILEYSLMNYETVGIRDSKLASAALYIALRMQRISHWTPTLEFYTGYKLEEFKDVVIILNTGINQPPKSQLMTVRNKYSHKIFFEVAKVPLLGNNELF</sequence>
<evidence type="ECO:0000256" key="3">
    <source>
        <dbReference type="ARBA" id="ARBA00023306"/>
    </source>
</evidence>
<comment type="similarity">
    <text evidence="4">Belongs to the cyclin family.</text>
</comment>
<dbReference type="SMART" id="SM01332">
    <property type="entry name" value="Cyclin_C"/>
    <property type="match status" value="1"/>
</dbReference>
<dbReference type="PANTHER" id="PTHR10177">
    <property type="entry name" value="CYCLINS"/>
    <property type="match status" value="1"/>
</dbReference>
<dbReference type="InterPro" id="IPR013763">
    <property type="entry name" value="Cyclin-like_dom"/>
</dbReference>
<evidence type="ECO:0000256" key="1">
    <source>
        <dbReference type="ARBA" id="ARBA00022618"/>
    </source>
</evidence>
<dbReference type="FunFam" id="1.10.472.10:FF:000001">
    <property type="entry name" value="G2/mitotic-specific cyclin"/>
    <property type="match status" value="1"/>
</dbReference>
<dbReference type="GO" id="GO:0005634">
    <property type="term" value="C:nucleus"/>
    <property type="evidence" value="ECO:0007669"/>
    <property type="project" value="UniProtKB-ARBA"/>
</dbReference>
<gene>
    <name evidence="8" type="ORF">DIABBA_LOCUS8259</name>
</gene>
<dbReference type="InterPro" id="IPR004367">
    <property type="entry name" value="Cyclin_C-dom"/>
</dbReference>
<accession>A0A9N9XDF3</accession>
<feature type="compositionally biased region" description="Polar residues" evidence="5">
    <location>
        <begin position="199"/>
        <end position="209"/>
    </location>
</feature>